<reference evidence="2" key="2">
    <citation type="submission" date="2020-09" db="EMBL/GenBank/DDBJ databases">
        <authorList>
            <person name="Sun Q."/>
            <person name="Ohkuma M."/>
        </authorList>
    </citation>
    <scope>NUCLEOTIDE SEQUENCE</scope>
    <source>
        <strain evidence="2">JCM 3172</strain>
    </source>
</reference>
<dbReference type="EMBL" id="BMQQ01000005">
    <property type="protein sequence ID" value="GGT26601.1"/>
    <property type="molecule type" value="Genomic_DNA"/>
</dbReference>
<feature type="transmembrane region" description="Helical" evidence="1">
    <location>
        <begin position="12"/>
        <end position="32"/>
    </location>
</feature>
<accession>A0A918GZU5</accession>
<dbReference type="RefSeq" id="WP_189201078.1">
    <property type="nucleotide sequence ID" value="NZ_BMQQ01000005.1"/>
</dbReference>
<sequence>MNLDKEIGDAFSLIGLLLVFLFAYFSALWTQVDNLVGRPKRNEETGALRNLRKVLVLKRRHLAALSLLIVLVVLLLAPLSFKVIQRMQWGGTFSTIRAGLLLVALLLVMLLAAVVILNRKAAFDVAFIDGELERRKASPPPPERESQLSWDQFVFPGGKRPWVKERNPRGGD</sequence>
<evidence type="ECO:0000313" key="3">
    <source>
        <dbReference type="Proteomes" id="UP000619486"/>
    </source>
</evidence>
<comment type="caution">
    <text evidence="2">The sequence shown here is derived from an EMBL/GenBank/DDBJ whole genome shotgun (WGS) entry which is preliminary data.</text>
</comment>
<dbReference type="Proteomes" id="UP000619486">
    <property type="component" value="Unassembled WGS sequence"/>
</dbReference>
<evidence type="ECO:0000313" key="2">
    <source>
        <dbReference type="EMBL" id="GGT26601.1"/>
    </source>
</evidence>
<keyword evidence="1" id="KW-0472">Membrane</keyword>
<keyword evidence="1" id="KW-1133">Transmembrane helix</keyword>
<keyword evidence="3" id="KW-1185">Reference proteome</keyword>
<reference evidence="2" key="1">
    <citation type="journal article" date="2014" name="Int. J. Syst. Evol. Microbiol.">
        <title>Complete genome sequence of Corynebacterium casei LMG S-19264T (=DSM 44701T), isolated from a smear-ripened cheese.</title>
        <authorList>
            <consortium name="US DOE Joint Genome Institute (JGI-PGF)"/>
            <person name="Walter F."/>
            <person name="Albersmeier A."/>
            <person name="Kalinowski J."/>
            <person name="Ruckert C."/>
        </authorList>
    </citation>
    <scope>NUCLEOTIDE SEQUENCE</scope>
    <source>
        <strain evidence="2">JCM 3172</strain>
    </source>
</reference>
<feature type="transmembrane region" description="Helical" evidence="1">
    <location>
        <begin position="62"/>
        <end position="84"/>
    </location>
</feature>
<organism evidence="2 3">
    <name type="scientific">Streptomyces purpureus</name>
    <dbReference type="NCBI Taxonomy" id="1951"/>
    <lineage>
        <taxon>Bacteria</taxon>
        <taxon>Bacillati</taxon>
        <taxon>Actinomycetota</taxon>
        <taxon>Actinomycetes</taxon>
        <taxon>Kitasatosporales</taxon>
        <taxon>Streptomycetaceae</taxon>
        <taxon>Streptomyces</taxon>
    </lineage>
</organism>
<evidence type="ECO:0000256" key="1">
    <source>
        <dbReference type="SAM" id="Phobius"/>
    </source>
</evidence>
<gene>
    <name evidence="2" type="ORF">GCM10014713_19680</name>
</gene>
<proteinExistence type="predicted"/>
<feature type="transmembrane region" description="Helical" evidence="1">
    <location>
        <begin position="96"/>
        <end position="117"/>
    </location>
</feature>
<dbReference type="AlphaFoldDB" id="A0A918GZU5"/>
<name>A0A918GZU5_9ACTN</name>
<keyword evidence="1" id="KW-0812">Transmembrane</keyword>
<protein>
    <submittedName>
        <fullName evidence="2">Uncharacterized protein</fullName>
    </submittedName>
</protein>